<reference evidence="5 6" key="1">
    <citation type="submission" date="2018-03" db="EMBL/GenBank/DDBJ databases">
        <title>Whole genome sequencing of Histamine producing bacteria.</title>
        <authorList>
            <person name="Butler K."/>
        </authorList>
    </citation>
    <scope>NUCLEOTIDE SEQUENCE [LARGE SCALE GENOMIC DNA]</scope>
    <source>
        <strain evidence="5 6">JCM 13586</strain>
    </source>
</reference>
<dbReference type="OrthoDB" id="5913787at2"/>
<evidence type="ECO:0000259" key="4">
    <source>
        <dbReference type="PROSITE" id="PS50894"/>
    </source>
</evidence>
<keyword evidence="6" id="KW-1185">Reference proteome</keyword>
<evidence type="ECO:0000313" key="6">
    <source>
        <dbReference type="Proteomes" id="UP000241222"/>
    </source>
</evidence>
<dbReference type="GO" id="GO:0004672">
    <property type="term" value="F:protein kinase activity"/>
    <property type="evidence" value="ECO:0007669"/>
    <property type="project" value="UniProtKB-ARBA"/>
</dbReference>
<dbReference type="Pfam" id="PF01627">
    <property type="entry name" value="Hpt"/>
    <property type="match status" value="2"/>
</dbReference>
<feature type="domain" description="HPt" evidence="4">
    <location>
        <begin position="122"/>
        <end position="216"/>
    </location>
</feature>
<dbReference type="Proteomes" id="UP000241222">
    <property type="component" value="Unassembled WGS sequence"/>
</dbReference>
<dbReference type="AlphaFoldDB" id="A0A2T3IVG4"/>
<organism evidence="5 6">
    <name type="scientific">Photobacterium lutimaris</name>
    <dbReference type="NCBI Taxonomy" id="388278"/>
    <lineage>
        <taxon>Bacteria</taxon>
        <taxon>Pseudomonadati</taxon>
        <taxon>Pseudomonadota</taxon>
        <taxon>Gammaproteobacteria</taxon>
        <taxon>Vibrionales</taxon>
        <taxon>Vibrionaceae</taxon>
        <taxon>Photobacterium</taxon>
    </lineage>
</organism>
<name>A0A2T3IVG4_9GAMM</name>
<dbReference type="PROSITE" id="PS50894">
    <property type="entry name" value="HPT"/>
    <property type="match status" value="2"/>
</dbReference>
<dbReference type="Gene3D" id="1.20.120.160">
    <property type="entry name" value="HPT domain"/>
    <property type="match status" value="2"/>
</dbReference>
<evidence type="ECO:0000313" key="5">
    <source>
        <dbReference type="EMBL" id="PSU32390.1"/>
    </source>
</evidence>
<dbReference type="EMBL" id="PYMH01000009">
    <property type="protein sequence ID" value="PSU32390.1"/>
    <property type="molecule type" value="Genomic_DNA"/>
</dbReference>
<protein>
    <recommendedName>
        <fullName evidence="4">HPt domain-containing protein</fullName>
    </recommendedName>
</protein>
<dbReference type="SUPFAM" id="SSF47226">
    <property type="entry name" value="Histidine-containing phosphotransfer domain, HPT domain"/>
    <property type="match status" value="2"/>
</dbReference>
<dbReference type="InterPro" id="IPR036641">
    <property type="entry name" value="HPT_dom_sf"/>
</dbReference>
<feature type="modified residue" description="Phosphohistidine" evidence="2">
    <location>
        <position position="161"/>
    </location>
</feature>
<feature type="transmembrane region" description="Helical" evidence="3">
    <location>
        <begin position="21"/>
        <end position="39"/>
    </location>
</feature>
<keyword evidence="2" id="KW-0597">Phosphoprotein</keyword>
<dbReference type="GO" id="GO:0000160">
    <property type="term" value="P:phosphorelay signal transduction system"/>
    <property type="evidence" value="ECO:0007669"/>
    <property type="project" value="UniProtKB-KW"/>
</dbReference>
<accession>A0A2T3IVG4</accession>
<evidence type="ECO:0000256" key="2">
    <source>
        <dbReference type="PROSITE-ProRule" id="PRU00110"/>
    </source>
</evidence>
<sequence length="395" mass="43153">MKQILGKISIPPSQSCSSIKSLIGTVLIVVALPILYMGISQTGVLGNALVALSIMALVAALGIGYSFFLKPNREDRFAPKPELDCVLEPFCRSPYEILSLSTDVESLAVFDRDYLLDTMDGDHDMVAILLEVFIDEHLDDGHKIVQALQAGDMEQVQMLSHSLKGVSASLGIEQIHALAEQVEHDVKMQADSEKLENVCELLKMVFTPAALEIQAFLDEYAEIKSRRENSQETSTHEVSGRDKSNIASAQVDTVIASYALSTPTTSIQVENRDNRAEPDCWLDIHALREAMDGDEEAVCMLLEIFIEDNLGTGQELVAAASEPGQQEYALNIVHALKGVAANLNAAVLRKCCGMAEKKLKLNESVSIEECREIEWVLNQTIANAEAYLAEATTSA</sequence>
<comment type="caution">
    <text evidence="5">The sequence shown here is derived from an EMBL/GenBank/DDBJ whole genome shotgun (WGS) entry which is preliminary data.</text>
</comment>
<keyword evidence="3" id="KW-0472">Membrane</keyword>
<dbReference type="InterPro" id="IPR008207">
    <property type="entry name" value="Sig_transdc_His_kin_Hpt_dom"/>
</dbReference>
<feature type="transmembrane region" description="Helical" evidence="3">
    <location>
        <begin position="45"/>
        <end position="68"/>
    </location>
</feature>
<gene>
    <name evidence="5" type="ORF">C9I99_17465</name>
</gene>
<dbReference type="RefSeq" id="WP_107350140.1">
    <property type="nucleotide sequence ID" value="NZ_PYMH01000009.1"/>
</dbReference>
<keyword evidence="3" id="KW-1133">Transmembrane helix</keyword>
<keyword evidence="3" id="KW-0812">Transmembrane</keyword>
<feature type="domain" description="HPt" evidence="4">
    <location>
        <begin position="294"/>
        <end position="391"/>
    </location>
</feature>
<feature type="modified residue" description="Phosphohistidine" evidence="2">
    <location>
        <position position="334"/>
    </location>
</feature>
<evidence type="ECO:0000256" key="1">
    <source>
        <dbReference type="ARBA" id="ARBA00023012"/>
    </source>
</evidence>
<evidence type="ECO:0000256" key="3">
    <source>
        <dbReference type="SAM" id="Phobius"/>
    </source>
</evidence>
<keyword evidence="1" id="KW-0902">Two-component regulatory system</keyword>
<proteinExistence type="predicted"/>